<dbReference type="Proteomes" id="UP000323994">
    <property type="component" value="Unassembled WGS sequence"/>
</dbReference>
<evidence type="ECO:0000313" key="3">
    <source>
        <dbReference type="Proteomes" id="UP000323994"/>
    </source>
</evidence>
<name>A0A5M8QIB3_9BACT</name>
<comment type="caution">
    <text evidence="2">The sequence shown here is derived from an EMBL/GenBank/DDBJ whole genome shotgun (WGS) entry which is preliminary data.</text>
</comment>
<reference evidence="2 3" key="1">
    <citation type="submission" date="2019-05" db="EMBL/GenBank/DDBJ databases">
        <authorList>
            <person name="Qu J.-H."/>
        </authorList>
    </citation>
    <scope>NUCLEOTIDE SEQUENCE [LARGE SCALE GENOMIC DNA]</scope>
    <source>
        <strain evidence="2 3">NS28</strain>
    </source>
</reference>
<sequence>MENENPALEDYKDFGLTPESGKNAEQLAGMLRKKETEENLEKLARNLTAQWSKSKTASKKPDLSFAAFEKKLKEAGNQ</sequence>
<keyword evidence="3" id="KW-1185">Reference proteome</keyword>
<feature type="region of interest" description="Disordered" evidence="1">
    <location>
        <begin position="1"/>
        <end position="21"/>
    </location>
</feature>
<dbReference type="OrthoDB" id="965444at2"/>
<protein>
    <submittedName>
        <fullName evidence="2">Uncharacterized protein</fullName>
    </submittedName>
</protein>
<accession>A0A5M8QIB3</accession>
<evidence type="ECO:0000313" key="2">
    <source>
        <dbReference type="EMBL" id="KAA6434112.1"/>
    </source>
</evidence>
<evidence type="ECO:0000256" key="1">
    <source>
        <dbReference type="SAM" id="MobiDB-lite"/>
    </source>
</evidence>
<dbReference type="RefSeq" id="WP_139014278.1">
    <property type="nucleotide sequence ID" value="NZ_VBSN01000069.1"/>
</dbReference>
<dbReference type="AlphaFoldDB" id="A0A5M8QIB3"/>
<organism evidence="2 3">
    <name type="scientific">Dyadobacter flavalbus</name>
    <dbReference type="NCBI Taxonomy" id="2579942"/>
    <lineage>
        <taxon>Bacteria</taxon>
        <taxon>Pseudomonadati</taxon>
        <taxon>Bacteroidota</taxon>
        <taxon>Cytophagia</taxon>
        <taxon>Cytophagales</taxon>
        <taxon>Spirosomataceae</taxon>
        <taxon>Dyadobacter</taxon>
    </lineage>
</organism>
<dbReference type="EMBL" id="VBSN01000069">
    <property type="protein sequence ID" value="KAA6434112.1"/>
    <property type="molecule type" value="Genomic_DNA"/>
</dbReference>
<gene>
    <name evidence="2" type="ORF">FEM33_22800</name>
</gene>
<proteinExistence type="predicted"/>